<gene>
    <name evidence="1" type="ORF">VSX56_16450</name>
</gene>
<protein>
    <submittedName>
        <fullName evidence="1">Uncharacterized protein</fullName>
    </submittedName>
</protein>
<accession>A0ABV1SKS8</accession>
<sequence length="176" mass="19513">MSKAMRKLKVSMAASPWDLGQTTAAQLRGKTFEKVIVVDRATGKAENPEGAIRARRETWVDRYERKEQLTAAQAHVARALAFAAEGERQRDPLAALGVVDASGQVDRAAAYVDRRRRFHRMWADVPQFARPVVAHVVLGDGSLGSLCGGGRDQARHLDRLQRGLEALVERCQKKKD</sequence>
<dbReference type="RefSeq" id="WP_350938659.1">
    <property type="nucleotide sequence ID" value="NZ_JAYWLC010000018.1"/>
</dbReference>
<evidence type="ECO:0000313" key="1">
    <source>
        <dbReference type="EMBL" id="MER5173360.1"/>
    </source>
</evidence>
<dbReference type="EMBL" id="JAYWLC010000018">
    <property type="protein sequence ID" value="MER5173360.1"/>
    <property type="molecule type" value="Genomic_DNA"/>
</dbReference>
<comment type="caution">
    <text evidence="1">The sequence shown here is derived from an EMBL/GenBank/DDBJ whole genome shotgun (WGS) entry which is preliminary data.</text>
</comment>
<reference evidence="1 2" key="2">
    <citation type="submission" date="2024-06" db="EMBL/GenBank/DDBJ databases">
        <title>Thioclava kandeliae sp. nov. from a rhizosphere soil sample of Kandelia candel in a mangrove.</title>
        <authorList>
            <person name="Mu T."/>
        </authorList>
    </citation>
    <scope>NUCLEOTIDE SEQUENCE [LARGE SCALE GENOMIC DNA]</scope>
    <source>
        <strain evidence="1 2">CPCC 100088</strain>
    </source>
</reference>
<proteinExistence type="predicted"/>
<organism evidence="1 2">
    <name type="scientific">Thioclava kandeliae</name>
    <dbReference type="NCBI Taxonomy" id="3070818"/>
    <lineage>
        <taxon>Bacteria</taxon>
        <taxon>Pseudomonadati</taxon>
        <taxon>Pseudomonadota</taxon>
        <taxon>Alphaproteobacteria</taxon>
        <taxon>Rhodobacterales</taxon>
        <taxon>Paracoccaceae</taxon>
        <taxon>Thioclava</taxon>
    </lineage>
</organism>
<dbReference type="Proteomes" id="UP001438953">
    <property type="component" value="Unassembled WGS sequence"/>
</dbReference>
<reference evidence="1 2" key="1">
    <citation type="submission" date="2024-01" db="EMBL/GenBank/DDBJ databases">
        <authorList>
            <person name="Deng Y."/>
            <person name="Su J."/>
        </authorList>
    </citation>
    <scope>NUCLEOTIDE SEQUENCE [LARGE SCALE GENOMIC DNA]</scope>
    <source>
        <strain evidence="1 2">CPCC 100088</strain>
    </source>
</reference>
<name>A0ABV1SKS8_9RHOB</name>
<evidence type="ECO:0000313" key="2">
    <source>
        <dbReference type="Proteomes" id="UP001438953"/>
    </source>
</evidence>
<keyword evidence="2" id="KW-1185">Reference proteome</keyword>